<reference evidence="2 3" key="1">
    <citation type="submission" date="2021-06" db="EMBL/GenBank/DDBJ databases">
        <title>Bacillus sp. RD4P76, an endophyte from a halophyte.</title>
        <authorList>
            <person name="Sun J.-Q."/>
        </authorList>
    </citation>
    <scope>NUCLEOTIDE SEQUENCE [LARGE SCALE GENOMIC DNA]</scope>
    <source>
        <strain evidence="2 3">JCM 17098</strain>
    </source>
</reference>
<gene>
    <name evidence="2" type="ORF">KS407_21870</name>
</gene>
<protein>
    <recommendedName>
        <fullName evidence="4">Flagellar hook-length control protein FliK</fullName>
    </recommendedName>
</protein>
<dbReference type="RefSeq" id="WP_088074974.1">
    <property type="nucleotide sequence ID" value="NZ_JAHQCR010000088.1"/>
</dbReference>
<evidence type="ECO:0000256" key="1">
    <source>
        <dbReference type="SAM" id="MobiDB-lite"/>
    </source>
</evidence>
<accession>A0ABS6JZQ6</accession>
<dbReference type="EMBL" id="JAHQCR010000088">
    <property type="protein sequence ID" value="MBU9724076.1"/>
    <property type="molecule type" value="Genomic_DNA"/>
</dbReference>
<proteinExistence type="predicted"/>
<evidence type="ECO:0000313" key="2">
    <source>
        <dbReference type="EMBL" id="MBU9724076.1"/>
    </source>
</evidence>
<comment type="caution">
    <text evidence="2">The sequence shown here is derived from an EMBL/GenBank/DDBJ whole genome shotgun (WGS) entry which is preliminary data.</text>
</comment>
<organism evidence="2 3">
    <name type="scientific">Evansella alkalicola</name>
    <dbReference type="NCBI Taxonomy" id="745819"/>
    <lineage>
        <taxon>Bacteria</taxon>
        <taxon>Bacillati</taxon>
        <taxon>Bacillota</taxon>
        <taxon>Bacilli</taxon>
        <taxon>Bacillales</taxon>
        <taxon>Bacillaceae</taxon>
        <taxon>Evansella</taxon>
    </lineage>
</organism>
<evidence type="ECO:0000313" key="3">
    <source>
        <dbReference type="Proteomes" id="UP000790580"/>
    </source>
</evidence>
<name>A0ABS6JZQ6_9BACI</name>
<evidence type="ECO:0008006" key="4">
    <source>
        <dbReference type="Google" id="ProtNLM"/>
    </source>
</evidence>
<sequence>MEINTVKINMSTNDRSSLIKEGEHYHAKIESRMNEREAVISIRGQEVKATFSGKVPDGDRVFVKVEERTGDGIKVSVSENSRKGGEKPNASAQEKGAKDPHIQINNREFSPELRSALQRFSDNNIPLTRESVQDLKQYFSQKGDAASRAETVDHLINKGLPPTSDHLRAVHEALHGRSVHEHIQSIKDTNSSTSQYQTTVTSSTVEGTGHQAQRKNDFHVLLAQWAKNISNEPNILLALENVRSDLWQSSFSTEAVQLINEALNKAVDSVENGRELKGRQLAMNAIQQVEQMISAQAEASNPSREEALRYISNEIQQKVTGASKDILITQVTERLASATDEFKAFQRDTSRQLARISILMNQFKAQSVQQVKPMLETVIRQLDQTLLKQDWLLYADMKTEKSVLEASSRLAEAKNLLNRGDHHQANQIVREVQQQLDKILFKPSSQKVMHYMKNEQEWHTPRPDTHRLNQLMDTTTRSLTYNDGSPRNVFEGIRTMGLTRESEIAQMLSSGREQMSEGHQRNLKSILLQMQNDSDGNKQSTAQQALQNITGQQLLSRSEHQQNMQMLMLQLPILLKGQSENLQVYVNSKKNGEKVDWENCSLYFLIETKKMGEVGISLNVTERALQVTLKNDQVSFKEKVEPIALKYIERLKEVGFYVQGLQFSKLNEEEAPVVKEKEQSKERFSPTLTKKGFDFKV</sequence>
<feature type="region of interest" description="Disordered" evidence="1">
    <location>
        <begin position="76"/>
        <end position="101"/>
    </location>
</feature>
<dbReference type="Proteomes" id="UP000790580">
    <property type="component" value="Unassembled WGS sequence"/>
</dbReference>
<keyword evidence="3" id="KW-1185">Reference proteome</keyword>